<feature type="region of interest" description="Disordered" evidence="1">
    <location>
        <begin position="113"/>
        <end position="133"/>
    </location>
</feature>
<organism evidence="2 3">
    <name type="scientific">Hypsizygus marmoreus</name>
    <name type="common">White beech mushroom</name>
    <name type="synonym">Agaricus marmoreus</name>
    <dbReference type="NCBI Taxonomy" id="39966"/>
    <lineage>
        <taxon>Eukaryota</taxon>
        <taxon>Fungi</taxon>
        <taxon>Dikarya</taxon>
        <taxon>Basidiomycota</taxon>
        <taxon>Agaricomycotina</taxon>
        <taxon>Agaricomycetes</taxon>
        <taxon>Agaricomycetidae</taxon>
        <taxon>Agaricales</taxon>
        <taxon>Tricholomatineae</taxon>
        <taxon>Lyophyllaceae</taxon>
        <taxon>Hypsizygus</taxon>
    </lineage>
</organism>
<dbReference type="Proteomes" id="UP000076154">
    <property type="component" value="Unassembled WGS sequence"/>
</dbReference>
<feature type="region of interest" description="Disordered" evidence="1">
    <location>
        <begin position="146"/>
        <end position="166"/>
    </location>
</feature>
<evidence type="ECO:0000256" key="1">
    <source>
        <dbReference type="SAM" id="MobiDB-lite"/>
    </source>
</evidence>
<name>A0A369K133_HYPMA</name>
<keyword evidence="3" id="KW-1185">Reference proteome</keyword>
<dbReference type="CDD" id="cd20557">
    <property type="entry name" value="CYCLIN_ScPCL1-like"/>
    <property type="match status" value="1"/>
</dbReference>
<dbReference type="STRING" id="39966.A0A369K133"/>
<evidence type="ECO:0000313" key="2">
    <source>
        <dbReference type="EMBL" id="RDB25573.1"/>
    </source>
</evidence>
<sequence length="384" mass="44083">MRFKLKFSCSFSCATDSAKCPSCKARQVASHQVPRVAPPSFRDERPFFPFQPSIPFQPVNPTQPVIPLFFPVFPPENNQPFFPEGFQDFQRRVHSRRAEAARDLYRRQQYDYRRRPHAGHSRTTGSISKGQPFSSANAHVAQACRSRSTRTSTTVRPPHNQAYGTYQTADLCPPEPRLSPCSFADPPPPYSKHAPAPIFLRQPQSSQQSYDSFSSIGARFILHTFHRDYDLARQAKVKHYIMRVLCRMGSLVSSEHGVFGALLILQRISLYRPSSQFASFLQEGNPYLLFLLALMTSERVILDQTITVKSFHKLAPEGLISYREFNRLDRLVLQHLQWDCTIPDPMLSAFEARVYYDFAPSETSFGTYSFSMVTRRSESSRYWI</sequence>
<reference evidence="2" key="1">
    <citation type="submission" date="2018-04" db="EMBL/GenBank/DDBJ databases">
        <title>Whole genome sequencing of Hypsizygus marmoreus.</title>
        <authorList>
            <person name="Choi I.-G."/>
            <person name="Min B."/>
            <person name="Kim J.-G."/>
            <person name="Kim S."/>
            <person name="Oh Y.-L."/>
            <person name="Kong W.-S."/>
            <person name="Park H."/>
            <person name="Jeong J."/>
            <person name="Song E.-S."/>
        </authorList>
    </citation>
    <scope>NUCLEOTIDE SEQUENCE [LARGE SCALE GENOMIC DNA]</scope>
    <source>
        <strain evidence="2">51987-8</strain>
    </source>
</reference>
<protein>
    <recommendedName>
        <fullName evidence="4">Cyclin N-terminal domain-containing protein</fullName>
    </recommendedName>
</protein>
<dbReference type="Gene3D" id="1.10.472.10">
    <property type="entry name" value="Cyclin-like"/>
    <property type="match status" value="1"/>
</dbReference>
<proteinExistence type="predicted"/>
<gene>
    <name evidence="2" type="ORF">Hypma_006231</name>
</gene>
<dbReference type="EMBL" id="LUEZ02000040">
    <property type="protein sequence ID" value="RDB25573.1"/>
    <property type="molecule type" value="Genomic_DNA"/>
</dbReference>
<comment type="caution">
    <text evidence="2">The sequence shown here is derived from an EMBL/GenBank/DDBJ whole genome shotgun (WGS) entry which is preliminary data.</text>
</comment>
<dbReference type="AlphaFoldDB" id="A0A369K133"/>
<evidence type="ECO:0008006" key="4">
    <source>
        <dbReference type="Google" id="ProtNLM"/>
    </source>
</evidence>
<dbReference type="InParanoid" id="A0A369K133"/>
<feature type="compositionally biased region" description="Polar residues" evidence="1">
    <location>
        <begin position="121"/>
        <end position="133"/>
    </location>
</feature>
<accession>A0A369K133</accession>
<evidence type="ECO:0000313" key="3">
    <source>
        <dbReference type="Proteomes" id="UP000076154"/>
    </source>
</evidence>